<dbReference type="RefSeq" id="WP_014825127.1">
    <property type="nucleotide sequence ID" value="NC_018066.1"/>
</dbReference>
<organism evidence="1 2">
    <name type="scientific">Desulfosporosinus acidiphilus (strain DSM 22704 / JCM 16185 / SJ4)</name>
    <dbReference type="NCBI Taxonomy" id="646529"/>
    <lineage>
        <taxon>Bacteria</taxon>
        <taxon>Bacillati</taxon>
        <taxon>Bacillota</taxon>
        <taxon>Clostridia</taxon>
        <taxon>Eubacteriales</taxon>
        <taxon>Desulfitobacteriaceae</taxon>
        <taxon>Desulfosporosinus</taxon>
    </lineage>
</organism>
<geneLocation type="plasmid" evidence="1 2">
    <name>pDESACI.01</name>
</geneLocation>
<dbReference type="KEGG" id="dai:Desaci_4791"/>
<sequence length="84" mass="9374">MGNDGVFLGCGGLSSGDKEVMFHKFEPRDNQNWAIVAKAGRGMNCFCKDQLRLESCQEENKSVNPMIIDLDSEYRRGSEGTVVR</sequence>
<protein>
    <submittedName>
        <fullName evidence="1">Uncharacterized protein</fullName>
    </submittedName>
</protein>
<dbReference type="Proteomes" id="UP000002892">
    <property type="component" value="Plasmid pDESACI.01"/>
</dbReference>
<proteinExistence type="predicted"/>
<keyword evidence="2" id="KW-1185">Reference proteome</keyword>
<dbReference type="AlphaFoldDB" id="I4DCU1"/>
<name>I4DCU1_DESAJ</name>
<accession>I4DCU1</accession>
<dbReference type="EMBL" id="CP003640">
    <property type="protein sequence ID" value="AFM43615.1"/>
    <property type="molecule type" value="Genomic_DNA"/>
</dbReference>
<keyword evidence="1" id="KW-0614">Plasmid</keyword>
<reference evidence="2" key="1">
    <citation type="journal article" date="2012" name="J. Bacteriol.">
        <title>Complete genome sequences of Desulfosporosinus orientis DSM765T, Desulfosporosinus youngiae DSM17734T, Desulfosporosinus meridiei DSM13257T, and Desulfosporosinus acidiphilus DSM22704T.</title>
        <authorList>
            <person name="Pester M."/>
            <person name="Brambilla E."/>
            <person name="Alazard D."/>
            <person name="Rattei T."/>
            <person name="Weinmaier T."/>
            <person name="Han J."/>
            <person name="Lucas S."/>
            <person name="Lapidus A."/>
            <person name="Cheng J.F."/>
            <person name="Goodwin L."/>
            <person name="Pitluck S."/>
            <person name="Peters L."/>
            <person name="Ovchinnikova G."/>
            <person name="Teshima H."/>
            <person name="Detter J.C."/>
            <person name="Han C.S."/>
            <person name="Tapia R."/>
            <person name="Land M.L."/>
            <person name="Hauser L."/>
            <person name="Kyrpides N.C."/>
            <person name="Ivanova N.N."/>
            <person name="Pagani I."/>
            <person name="Huntmann M."/>
            <person name="Wei C.L."/>
            <person name="Davenport K.W."/>
            <person name="Daligault H."/>
            <person name="Chain P.S."/>
            <person name="Chen A."/>
            <person name="Mavromatis K."/>
            <person name="Markowitz V."/>
            <person name="Szeto E."/>
            <person name="Mikhailova N."/>
            <person name="Pati A."/>
            <person name="Wagner M."/>
            <person name="Woyke T."/>
            <person name="Ollivier B."/>
            <person name="Klenk H.P."/>
            <person name="Spring S."/>
            <person name="Loy A."/>
        </authorList>
    </citation>
    <scope>NUCLEOTIDE SEQUENCE [LARGE SCALE GENOMIC DNA]</scope>
    <source>
        <strain evidence="2">DSM 22704 / JCM 16185 / SJ4</strain>
    </source>
</reference>
<evidence type="ECO:0000313" key="2">
    <source>
        <dbReference type="Proteomes" id="UP000002892"/>
    </source>
</evidence>
<evidence type="ECO:0000313" key="1">
    <source>
        <dbReference type="EMBL" id="AFM43615.1"/>
    </source>
</evidence>
<gene>
    <name evidence="1" type="ordered locus">Desaci_4791</name>
</gene>
<dbReference type="HOGENOM" id="CLU_2522099_0_0_9"/>